<organism evidence="1 2">
    <name type="scientific">Trichonephila clavipes</name>
    <name type="common">Golden silk orbweaver</name>
    <name type="synonym">Nephila clavipes</name>
    <dbReference type="NCBI Taxonomy" id="2585209"/>
    <lineage>
        <taxon>Eukaryota</taxon>
        <taxon>Metazoa</taxon>
        <taxon>Ecdysozoa</taxon>
        <taxon>Arthropoda</taxon>
        <taxon>Chelicerata</taxon>
        <taxon>Arachnida</taxon>
        <taxon>Araneae</taxon>
        <taxon>Araneomorphae</taxon>
        <taxon>Entelegynae</taxon>
        <taxon>Araneoidea</taxon>
        <taxon>Nephilidae</taxon>
        <taxon>Trichonephila</taxon>
    </lineage>
</organism>
<comment type="caution">
    <text evidence="1">The sequence shown here is derived from an EMBL/GenBank/DDBJ whole genome shotgun (WGS) entry which is preliminary data.</text>
</comment>
<name>A0A8X6RHR9_TRICX</name>
<dbReference type="EMBL" id="BMAU01021185">
    <property type="protein sequence ID" value="GFX95243.1"/>
    <property type="molecule type" value="Genomic_DNA"/>
</dbReference>
<evidence type="ECO:0000313" key="2">
    <source>
        <dbReference type="Proteomes" id="UP000887159"/>
    </source>
</evidence>
<protein>
    <submittedName>
        <fullName evidence="1">Uncharacterized protein</fullName>
    </submittedName>
</protein>
<keyword evidence="2" id="KW-1185">Reference proteome</keyword>
<sequence>MSPYQYMSVSSIQLETRLVRPGNVFPVINRPMSVLTVLGESRRWSRSCMIFFRPQRCHRFDVLPDSRYPRYTREMVVGENPNSVATSEMLWPISRAPPITPRSNSLKS</sequence>
<dbReference type="AlphaFoldDB" id="A0A8X6RHR9"/>
<dbReference type="Proteomes" id="UP000887159">
    <property type="component" value="Unassembled WGS sequence"/>
</dbReference>
<gene>
    <name evidence="1" type="primary">AVEN_270782_1</name>
    <name evidence="1" type="ORF">TNCV_848341</name>
</gene>
<proteinExistence type="predicted"/>
<reference evidence="1" key="1">
    <citation type="submission" date="2020-08" db="EMBL/GenBank/DDBJ databases">
        <title>Multicomponent nature underlies the extraordinary mechanical properties of spider dragline silk.</title>
        <authorList>
            <person name="Kono N."/>
            <person name="Nakamura H."/>
            <person name="Mori M."/>
            <person name="Yoshida Y."/>
            <person name="Ohtoshi R."/>
            <person name="Malay A.D."/>
            <person name="Moran D.A.P."/>
            <person name="Tomita M."/>
            <person name="Numata K."/>
            <person name="Arakawa K."/>
        </authorList>
    </citation>
    <scope>NUCLEOTIDE SEQUENCE</scope>
</reference>
<evidence type="ECO:0000313" key="1">
    <source>
        <dbReference type="EMBL" id="GFX95243.1"/>
    </source>
</evidence>
<accession>A0A8X6RHR9</accession>